<protein>
    <submittedName>
        <fullName evidence="1">Uncharacterized protein</fullName>
    </submittedName>
</protein>
<reference evidence="1" key="1">
    <citation type="submission" date="2019-04" db="EMBL/GenBank/DDBJ databases">
        <title>Genome sequencing of Clostridium botulinum Groups I-IV and Clostridium butyricum.</title>
        <authorList>
            <person name="Brunt J."/>
            <person name="Van Vliet A.H.M."/>
            <person name="Stringer S.C."/>
            <person name="Carter A.T."/>
            <person name="Peck M.W."/>
        </authorList>
    </citation>
    <scope>NUCLEOTIDE SEQUENCE</scope>
    <source>
        <strain evidence="1">7221C</strain>
    </source>
</reference>
<proteinExistence type="predicted"/>
<accession>A0A9Q4TK06</accession>
<gene>
    <name evidence="1" type="ORF">FDF67_04945</name>
</gene>
<dbReference type="AlphaFoldDB" id="A0A9Q4TK06"/>
<sequence length="72" mass="8503">MFNKYKTYEFSKDGWERAKRDSHNIKNNRIIDIIIYSTLIGLTINNTMKNDTLIRIMACDGTKRIIKSIIIH</sequence>
<dbReference type="Proteomes" id="UP000785180">
    <property type="component" value="Unassembled WGS sequence"/>
</dbReference>
<name>A0A9Q4TK06_CLOBO</name>
<comment type="caution">
    <text evidence="1">The sequence shown here is derived from an EMBL/GenBank/DDBJ whole genome shotgun (WGS) entry which is preliminary data.</text>
</comment>
<dbReference type="EMBL" id="SXDK01000004">
    <property type="protein sequence ID" value="NFU59559.1"/>
    <property type="molecule type" value="Genomic_DNA"/>
</dbReference>
<evidence type="ECO:0000313" key="2">
    <source>
        <dbReference type="Proteomes" id="UP000785180"/>
    </source>
</evidence>
<evidence type="ECO:0000313" key="1">
    <source>
        <dbReference type="EMBL" id="NFU59559.1"/>
    </source>
</evidence>
<organism evidence="1 2">
    <name type="scientific">Clostridium botulinum</name>
    <dbReference type="NCBI Taxonomy" id="1491"/>
    <lineage>
        <taxon>Bacteria</taxon>
        <taxon>Bacillati</taxon>
        <taxon>Bacillota</taxon>
        <taxon>Clostridia</taxon>
        <taxon>Eubacteriales</taxon>
        <taxon>Clostridiaceae</taxon>
        <taxon>Clostridium</taxon>
    </lineage>
</organism>